<proteinExistence type="predicted"/>
<keyword evidence="3" id="KW-1185">Reference proteome</keyword>
<sequence length="64" mass="7447">MTRRSTSFFPFFGLLGSLVLWRAEIMNGRRGSTMVTLFLLVLHTEYLVIFLFPLYVLSIFLSAR</sequence>
<organism evidence="2 3">
    <name type="scientific">Dendryphion nanum</name>
    <dbReference type="NCBI Taxonomy" id="256645"/>
    <lineage>
        <taxon>Eukaryota</taxon>
        <taxon>Fungi</taxon>
        <taxon>Dikarya</taxon>
        <taxon>Ascomycota</taxon>
        <taxon>Pezizomycotina</taxon>
        <taxon>Dothideomycetes</taxon>
        <taxon>Pleosporomycetidae</taxon>
        <taxon>Pleosporales</taxon>
        <taxon>Torulaceae</taxon>
        <taxon>Dendryphion</taxon>
    </lineage>
</organism>
<evidence type="ECO:0000313" key="2">
    <source>
        <dbReference type="EMBL" id="KAH7126649.1"/>
    </source>
</evidence>
<feature type="transmembrane region" description="Helical" evidence="1">
    <location>
        <begin position="46"/>
        <end position="63"/>
    </location>
</feature>
<dbReference type="AlphaFoldDB" id="A0A9P9IPK3"/>
<keyword evidence="1" id="KW-0812">Transmembrane</keyword>
<keyword evidence="1" id="KW-1133">Transmembrane helix</keyword>
<evidence type="ECO:0000256" key="1">
    <source>
        <dbReference type="SAM" id="Phobius"/>
    </source>
</evidence>
<reference evidence="2" key="1">
    <citation type="journal article" date="2021" name="Nat. Commun.">
        <title>Genetic determinants of endophytism in the Arabidopsis root mycobiome.</title>
        <authorList>
            <person name="Mesny F."/>
            <person name="Miyauchi S."/>
            <person name="Thiergart T."/>
            <person name="Pickel B."/>
            <person name="Atanasova L."/>
            <person name="Karlsson M."/>
            <person name="Huettel B."/>
            <person name="Barry K.W."/>
            <person name="Haridas S."/>
            <person name="Chen C."/>
            <person name="Bauer D."/>
            <person name="Andreopoulos W."/>
            <person name="Pangilinan J."/>
            <person name="LaButti K."/>
            <person name="Riley R."/>
            <person name="Lipzen A."/>
            <person name="Clum A."/>
            <person name="Drula E."/>
            <person name="Henrissat B."/>
            <person name="Kohler A."/>
            <person name="Grigoriev I.V."/>
            <person name="Martin F.M."/>
            <person name="Hacquard S."/>
        </authorList>
    </citation>
    <scope>NUCLEOTIDE SEQUENCE</scope>
    <source>
        <strain evidence="2">MPI-CAGE-CH-0243</strain>
    </source>
</reference>
<dbReference type="EMBL" id="JAGMWT010000006">
    <property type="protein sequence ID" value="KAH7126649.1"/>
    <property type="molecule type" value="Genomic_DNA"/>
</dbReference>
<comment type="caution">
    <text evidence="2">The sequence shown here is derived from an EMBL/GenBank/DDBJ whole genome shotgun (WGS) entry which is preliminary data.</text>
</comment>
<keyword evidence="1" id="KW-0472">Membrane</keyword>
<protein>
    <submittedName>
        <fullName evidence="2">Uncharacterized protein</fullName>
    </submittedName>
</protein>
<name>A0A9P9IPK3_9PLEO</name>
<dbReference type="Proteomes" id="UP000700596">
    <property type="component" value="Unassembled WGS sequence"/>
</dbReference>
<evidence type="ECO:0000313" key="3">
    <source>
        <dbReference type="Proteomes" id="UP000700596"/>
    </source>
</evidence>
<gene>
    <name evidence="2" type="ORF">B0J11DRAFT_526078</name>
</gene>
<accession>A0A9P9IPK3</accession>